<dbReference type="Proteomes" id="UP000317894">
    <property type="component" value="Unassembled WGS sequence"/>
</dbReference>
<dbReference type="SUPFAM" id="SSF52172">
    <property type="entry name" value="CheY-like"/>
    <property type="match status" value="1"/>
</dbReference>
<dbReference type="Pfam" id="PF00990">
    <property type="entry name" value="GGDEF"/>
    <property type="match status" value="1"/>
</dbReference>
<dbReference type="Gene3D" id="3.20.20.450">
    <property type="entry name" value="EAL domain"/>
    <property type="match status" value="1"/>
</dbReference>
<dbReference type="Gene3D" id="3.30.70.270">
    <property type="match status" value="1"/>
</dbReference>
<dbReference type="GO" id="GO:0071111">
    <property type="term" value="F:cyclic-guanylate-specific phosphodiesterase activity"/>
    <property type="evidence" value="ECO:0007669"/>
    <property type="project" value="InterPro"/>
</dbReference>
<feature type="domain" description="GGDEF" evidence="2">
    <location>
        <begin position="206"/>
        <end position="348"/>
    </location>
</feature>
<dbReference type="CDD" id="cd01948">
    <property type="entry name" value="EAL"/>
    <property type="match status" value="1"/>
</dbReference>
<dbReference type="InterPro" id="IPR050706">
    <property type="entry name" value="Cyclic-di-GMP_PDE-like"/>
</dbReference>
<sequence length="614" mass="63707">MAAPGVKVHCAQARACEGWPGTARPSMTLVEVRQAEVISIPELFVVVPRYARDLRAQLDANAVTYELVVRADAAAATFARTKARVALIDLRGALATASIAAHEIGAQVAERRGAMLALVGRGEAGATAAALAAGATHVLASPFGAAELADALRLAARAVDRLDEALAGRVSMLPADARRDALTGLATADHALAWVATLLADGTESPAAVVMRIAVGRFGQINSAYGAIVADTLLQAVAERLVRHVAEDEIAEGGDAGARLVSRMGGAEFAVVMPGPVTLADAGRLASRIVAACEAPFAAGGRVVYLGVRVGIASGGAGDGADALFRRAAAALSRARAGAPGEIEINTDILDTDPLAHRAALEADLRRAIADGGLDVHFQPQVSLDTGKIAGVEALVRWTHPEFGALPVETLLDVAAASEYGTRLGVHIRARAIAEAAKWPAALADLKLAVNVTAGDLAAPDFNRDLDAALNESGFERSRLTLEITESDLIENLDAAGTTLAAAQASGIRIALDDFGTGYSSLSYLKSLPLDCLKLDKRLTRDLAGNARDRIIVRGIVDMARALGIRVTAEGVETETDLDRVKAALCDCYQGYLCAPALDSAALAAFTIDWNSRL</sequence>
<dbReference type="CDD" id="cd01949">
    <property type="entry name" value="GGDEF"/>
    <property type="match status" value="1"/>
</dbReference>
<dbReference type="AlphaFoldDB" id="A0A552U9M2"/>
<evidence type="ECO:0000313" key="3">
    <source>
        <dbReference type="EMBL" id="TRW14916.1"/>
    </source>
</evidence>
<keyword evidence="4" id="KW-1185">Reference proteome</keyword>
<dbReference type="SUPFAM" id="SSF55073">
    <property type="entry name" value="Nucleotide cyclase"/>
    <property type="match status" value="1"/>
</dbReference>
<dbReference type="InterPro" id="IPR035919">
    <property type="entry name" value="EAL_sf"/>
</dbReference>
<dbReference type="PROSITE" id="PS50887">
    <property type="entry name" value="GGDEF"/>
    <property type="match status" value="1"/>
</dbReference>
<dbReference type="PROSITE" id="PS50883">
    <property type="entry name" value="EAL"/>
    <property type="match status" value="1"/>
</dbReference>
<reference evidence="3 4" key="1">
    <citation type="submission" date="2019-07" db="EMBL/GenBank/DDBJ databases">
        <title>Novel species isolated from glacier.</title>
        <authorList>
            <person name="Liu Q."/>
            <person name="Xin Y.-H."/>
        </authorList>
    </citation>
    <scope>NUCLEOTIDE SEQUENCE [LARGE SCALE GENOMIC DNA]</scope>
    <source>
        <strain evidence="3 4">LB1R16</strain>
    </source>
</reference>
<dbReference type="InterPro" id="IPR043128">
    <property type="entry name" value="Rev_trsase/Diguanyl_cyclase"/>
</dbReference>
<proteinExistence type="predicted"/>
<dbReference type="PANTHER" id="PTHR33121:SF79">
    <property type="entry name" value="CYCLIC DI-GMP PHOSPHODIESTERASE PDED-RELATED"/>
    <property type="match status" value="1"/>
</dbReference>
<gene>
    <name evidence="3" type="ORF">FMM06_14720</name>
</gene>
<comment type="caution">
    <text evidence="3">The sequence shown here is derived from an EMBL/GenBank/DDBJ whole genome shotgun (WGS) entry which is preliminary data.</text>
</comment>
<evidence type="ECO:0000259" key="1">
    <source>
        <dbReference type="PROSITE" id="PS50883"/>
    </source>
</evidence>
<dbReference type="OrthoDB" id="9814202at2"/>
<dbReference type="SUPFAM" id="SSF141868">
    <property type="entry name" value="EAL domain-like"/>
    <property type="match status" value="1"/>
</dbReference>
<dbReference type="Pfam" id="PF00563">
    <property type="entry name" value="EAL"/>
    <property type="match status" value="1"/>
</dbReference>
<protein>
    <submittedName>
        <fullName evidence="3">Bifunctional diguanylate cyclase/phosphodiesterase</fullName>
    </submittedName>
</protein>
<dbReference type="SMART" id="SM00267">
    <property type="entry name" value="GGDEF"/>
    <property type="match status" value="1"/>
</dbReference>
<accession>A0A552U9M2</accession>
<dbReference type="InterPro" id="IPR000160">
    <property type="entry name" value="GGDEF_dom"/>
</dbReference>
<evidence type="ECO:0000259" key="2">
    <source>
        <dbReference type="PROSITE" id="PS50887"/>
    </source>
</evidence>
<dbReference type="EMBL" id="VJWA01000002">
    <property type="protein sequence ID" value="TRW14916.1"/>
    <property type="molecule type" value="Genomic_DNA"/>
</dbReference>
<name>A0A552U9M2_9SPHN</name>
<feature type="domain" description="EAL" evidence="1">
    <location>
        <begin position="358"/>
        <end position="611"/>
    </location>
</feature>
<dbReference type="InterPro" id="IPR029787">
    <property type="entry name" value="Nucleotide_cyclase"/>
</dbReference>
<evidence type="ECO:0000313" key="4">
    <source>
        <dbReference type="Proteomes" id="UP000317894"/>
    </source>
</evidence>
<organism evidence="3 4">
    <name type="scientific">Glacieibacterium frigidum</name>
    <dbReference type="NCBI Taxonomy" id="2593303"/>
    <lineage>
        <taxon>Bacteria</taxon>
        <taxon>Pseudomonadati</taxon>
        <taxon>Pseudomonadota</taxon>
        <taxon>Alphaproteobacteria</taxon>
        <taxon>Sphingomonadales</taxon>
        <taxon>Sphingosinicellaceae</taxon>
        <taxon>Glacieibacterium</taxon>
    </lineage>
</organism>
<dbReference type="SMART" id="SM00052">
    <property type="entry name" value="EAL"/>
    <property type="match status" value="1"/>
</dbReference>
<dbReference type="PANTHER" id="PTHR33121">
    <property type="entry name" value="CYCLIC DI-GMP PHOSPHODIESTERASE PDEF"/>
    <property type="match status" value="1"/>
</dbReference>
<dbReference type="InterPro" id="IPR011006">
    <property type="entry name" value="CheY-like_superfamily"/>
</dbReference>
<dbReference type="InterPro" id="IPR001633">
    <property type="entry name" value="EAL_dom"/>
</dbReference>